<name>A0A3P7NIT0_CYLGO</name>
<organism evidence="2 3">
    <name type="scientific">Cylicostephanus goldi</name>
    <name type="common">Nematode worm</name>
    <dbReference type="NCBI Taxonomy" id="71465"/>
    <lineage>
        <taxon>Eukaryota</taxon>
        <taxon>Metazoa</taxon>
        <taxon>Ecdysozoa</taxon>
        <taxon>Nematoda</taxon>
        <taxon>Chromadorea</taxon>
        <taxon>Rhabditida</taxon>
        <taxon>Rhabditina</taxon>
        <taxon>Rhabditomorpha</taxon>
        <taxon>Strongyloidea</taxon>
        <taxon>Strongylidae</taxon>
        <taxon>Cylicostephanus</taxon>
    </lineage>
</organism>
<dbReference type="Pfam" id="PF03137">
    <property type="entry name" value="OATP"/>
    <property type="match status" value="1"/>
</dbReference>
<keyword evidence="3" id="KW-1185">Reference proteome</keyword>
<dbReference type="Proteomes" id="UP000271889">
    <property type="component" value="Unassembled WGS sequence"/>
</dbReference>
<sequence length="89" mass="9673">MVGLGALILILPHFIDGLYEVGALKSDVCDANRENSSCDAQQKTSIYSYPLLLASQLFIGFGAAPLFTYGYSTIDEFDSQKRTGNNMGE</sequence>
<reference evidence="2 3" key="1">
    <citation type="submission" date="2018-11" db="EMBL/GenBank/DDBJ databases">
        <authorList>
            <consortium name="Pathogen Informatics"/>
        </authorList>
    </citation>
    <scope>NUCLEOTIDE SEQUENCE [LARGE SCALE GENOMIC DNA]</scope>
</reference>
<accession>A0A3P7NIT0</accession>
<evidence type="ECO:0000313" key="2">
    <source>
        <dbReference type="EMBL" id="VDN37013.1"/>
    </source>
</evidence>
<proteinExistence type="predicted"/>
<dbReference type="GO" id="GO:0016323">
    <property type="term" value="C:basolateral plasma membrane"/>
    <property type="evidence" value="ECO:0007669"/>
    <property type="project" value="TreeGrafter"/>
</dbReference>
<feature type="chain" id="PRO_5018090067" description="Major facilitator superfamily (MFS) profile domain-containing protein" evidence="1">
    <location>
        <begin position="18"/>
        <end position="89"/>
    </location>
</feature>
<evidence type="ECO:0000256" key="1">
    <source>
        <dbReference type="SAM" id="SignalP"/>
    </source>
</evidence>
<gene>
    <name evidence="2" type="ORF">CGOC_LOCUS13363</name>
</gene>
<evidence type="ECO:0008006" key="4">
    <source>
        <dbReference type="Google" id="ProtNLM"/>
    </source>
</evidence>
<dbReference type="PANTHER" id="PTHR11388:SF153">
    <property type="entry name" value="SOLUTE CARRIER ORGANIC ANION TRANSPORTER FAMILY MEMBER"/>
    <property type="match status" value="1"/>
</dbReference>
<dbReference type="PANTHER" id="PTHR11388">
    <property type="entry name" value="ORGANIC ANION TRANSPORTER"/>
    <property type="match status" value="1"/>
</dbReference>
<dbReference type="GO" id="GO:0043252">
    <property type="term" value="P:sodium-independent organic anion transport"/>
    <property type="evidence" value="ECO:0007669"/>
    <property type="project" value="TreeGrafter"/>
</dbReference>
<dbReference type="InterPro" id="IPR004156">
    <property type="entry name" value="OATP"/>
</dbReference>
<keyword evidence="1" id="KW-0732">Signal</keyword>
<feature type="signal peptide" evidence="1">
    <location>
        <begin position="1"/>
        <end position="17"/>
    </location>
</feature>
<evidence type="ECO:0000313" key="3">
    <source>
        <dbReference type="Proteomes" id="UP000271889"/>
    </source>
</evidence>
<dbReference type="GO" id="GO:0015347">
    <property type="term" value="F:sodium-independent organic anion transmembrane transporter activity"/>
    <property type="evidence" value="ECO:0007669"/>
    <property type="project" value="TreeGrafter"/>
</dbReference>
<dbReference type="AlphaFoldDB" id="A0A3P7NIT0"/>
<protein>
    <recommendedName>
        <fullName evidence="4">Major facilitator superfamily (MFS) profile domain-containing protein</fullName>
    </recommendedName>
</protein>
<dbReference type="EMBL" id="UYRV01130664">
    <property type="protein sequence ID" value="VDN37013.1"/>
    <property type="molecule type" value="Genomic_DNA"/>
</dbReference>
<dbReference type="OrthoDB" id="5062115at2759"/>